<comment type="caution">
    <text evidence="1">The sequence shown here is derived from an EMBL/GenBank/DDBJ whole genome shotgun (WGS) entry which is preliminary data.</text>
</comment>
<dbReference type="EMBL" id="CM034404">
    <property type="protein sequence ID" value="KAJ0174304.1"/>
    <property type="molecule type" value="Genomic_DNA"/>
</dbReference>
<evidence type="ECO:0000313" key="2">
    <source>
        <dbReference type="Proteomes" id="UP000824533"/>
    </source>
</evidence>
<gene>
    <name evidence="1" type="ORF">K1T71_010450</name>
</gene>
<accession>A0ACC1CRL3</accession>
<sequence length="156" mass="17900">MGEDINTLRCPTRNSQMRQRSHGLAVEHDLDYDRERQICSNGWGESTALLVPHGETLMFPITKIWMAKTKLKGSGVTVSEFLTKYRHDLFMRVRQEFGVSKCWTRDGAIFTLRTDDKRHSISCLDDIKLIRHQTTAMPAPSVKEQPKAPARRTGKK</sequence>
<proteinExistence type="predicted"/>
<evidence type="ECO:0000313" key="1">
    <source>
        <dbReference type="EMBL" id="KAJ0174304.1"/>
    </source>
</evidence>
<reference evidence="1 2" key="1">
    <citation type="journal article" date="2021" name="Front. Genet.">
        <title>Chromosome-Level Genome Assembly Reveals Significant Gene Expansion in the Toll and IMD Signaling Pathways of Dendrolimus kikuchii.</title>
        <authorList>
            <person name="Zhou J."/>
            <person name="Wu P."/>
            <person name="Xiong Z."/>
            <person name="Liu N."/>
            <person name="Zhao N."/>
            <person name="Ji M."/>
            <person name="Qiu Y."/>
            <person name="Yang B."/>
        </authorList>
    </citation>
    <scope>NUCLEOTIDE SEQUENCE [LARGE SCALE GENOMIC DNA]</scope>
    <source>
        <strain evidence="1">Ann1</strain>
    </source>
</reference>
<dbReference type="Proteomes" id="UP000824533">
    <property type="component" value="Linkage Group LG18"/>
</dbReference>
<protein>
    <submittedName>
        <fullName evidence="1">Uncharacterized protein</fullName>
    </submittedName>
</protein>
<organism evidence="1 2">
    <name type="scientific">Dendrolimus kikuchii</name>
    <dbReference type="NCBI Taxonomy" id="765133"/>
    <lineage>
        <taxon>Eukaryota</taxon>
        <taxon>Metazoa</taxon>
        <taxon>Ecdysozoa</taxon>
        <taxon>Arthropoda</taxon>
        <taxon>Hexapoda</taxon>
        <taxon>Insecta</taxon>
        <taxon>Pterygota</taxon>
        <taxon>Neoptera</taxon>
        <taxon>Endopterygota</taxon>
        <taxon>Lepidoptera</taxon>
        <taxon>Glossata</taxon>
        <taxon>Ditrysia</taxon>
        <taxon>Bombycoidea</taxon>
        <taxon>Lasiocampidae</taxon>
        <taxon>Dendrolimus</taxon>
    </lineage>
</organism>
<keyword evidence="2" id="KW-1185">Reference proteome</keyword>
<name>A0ACC1CRL3_9NEOP</name>